<evidence type="ECO:0000313" key="4">
    <source>
        <dbReference type="Proteomes" id="UP000323994"/>
    </source>
</evidence>
<dbReference type="SUPFAM" id="SSF53756">
    <property type="entry name" value="UDP-Glycosyltransferase/glycogen phosphorylase"/>
    <property type="match status" value="1"/>
</dbReference>
<dbReference type="CDD" id="cd03811">
    <property type="entry name" value="GT4_GT28_WabH-like"/>
    <property type="match status" value="1"/>
</dbReference>
<dbReference type="RefSeq" id="WP_139011692.1">
    <property type="nucleotide sequence ID" value="NZ_VBSN01000027.1"/>
</dbReference>
<protein>
    <submittedName>
        <fullName evidence="3">Glycosyltransferase</fullName>
    </submittedName>
</protein>
<organism evidence="3 4">
    <name type="scientific">Dyadobacter flavalbus</name>
    <dbReference type="NCBI Taxonomy" id="2579942"/>
    <lineage>
        <taxon>Bacteria</taxon>
        <taxon>Pseudomonadati</taxon>
        <taxon>Bacteroidota</taxon>
        <taxon>Cytophagia</taxon>
        <taxon>Cytophagales</taxon>
        <taxon>Spirosomataceae</taxon>
        <taxon>Dyadobacter</taxon>
    </lineage>
</organism>
<evidence type="ECO:0000259" key="1">
    <source>
        <dbReference type="Pfam" id="PF00534"/>
    </source>
</evidence>
<sequence length="372" mass="42385">MKIAHITPSLSRGGAERFVVDLCNEMARIPGVDVYLLSLKDNSVSDSFLSELANEVHYISFKKKSGFDPKTLLSVSKWINKIKPDIVNTHINAFEYINLNVFFQFPSRTKYFHTLHSQAAQECPIGILKIARSHYYKKERVTPVTISEDGKRTFKEYYGLGNDITIVNGRPVLETTPEFPEIQKRFSVKENEYLLLNVGRVVEVKNQEMLVRAVQMFNQQMTDKKCRLLIIGDLREQKVAARLQNLAEGDPYIELIGAKDNIVDYLSVADAFCMSSLYEGMPISLIEALSLGCIPICTPVGGIPEMITDQVNGFLSKDVTETAFFEAIKAFHYFIDKQKMAENCVDTFLQKYHIRSTAEKYLGLYKQKMKLQ</sequence>
<dbReference type="Proteomes" id="UP000323994">
    <property type="component" value="Unassembled WGS sequence"/>
</dbReference>
<dbReference type="EMBL" id="VBSN01000027">
    <property type="protein sequence ID" value="KAA6440702.1"/>
    <property type="molecule type" value="Genomic_DNA"/>
</dbReference>
<dbReference type="InterPro" id="IPR001296">
    <property type="entry name" value="Glyco_trans_1"/>
</dbReference>
<dbReference type="AlphaFoldDB" id="A0A5M8R3E9"/>
<dbReference type="OrthoDB" id="9811239at2"/>
<evidence type="ECO:0000259" key="2">
    <source>
        <dbReference type="Pfam" id="PF13439"/>
    </source>
</evidence>
<dbReference type="Pfam" id="PF00534">
    <property type="entry name" value="Glycos_transf_1"/>
    <property type="match status" value="1"/>
</dbReference>
<feature type="domain" description="Glycosyl transferase family 1" evidence="1">
    <location>
        <begin position="180"/>
        <end position="331"/>
    </location>
</feature>
<dbReference type="Pfam" id="PF13439">
    <property type="entry name" value="Glyco_transf_4"/>
    <property type="match status" value="1"/>
</dbReference>
<dbReference type="PANTHER" id="PTHR12526">
    <property type="entry name" value="GLYCOSYLTRANSFERASE"/>
    <property type="match status" value="1"/>
</dbReference>
<evidence type="ECO:0000313" key="3">
    <source>
        <dbReference type="EMBL" id="KAA6440702.1"/>
    </source>
</evidence>
<keyword evidence="4" id="KW-1185">Reference proteome</keyword>
<reference evidence="3 4" key="1">
    <citation type="submission" date="2019-05" db="EMBL/GenBank/DDBJ databases">
        <authorList>
            <person name="Qu J.-H."/>
        </authorList>
    </citation>
    <scope>NUCLEOTIDE SEQUENCE [LARGE SCALE GENOMIC DNA]</scope>
    <source>
        <strain evidence="3 4">NS28</strain>
    </source>
</reference>
<dbReference type="Gene3D" id="3.40.50.2000">
    <property type="entry name" value="Glycogen Phosphorylase B"/>
    <property type="match status" value="2"/>
</dbReference>
<proteinExistence type="predicted"/>
<accession>A0A5M8R3E9</accession>
<keyword evidence="3" id="KW-0808">Transferase</keyword>
<dbReference type="GO" id="GO:0016757">
    <property type="term" value="F:glycosyltransferase activity"/>
    <property type="evidence" value="ECO:0007669"/>
    <property type="project" value="InterPro"/>
</dbReference>
<feature type="domain" description="Glycosyltransferase subfamily 4-like N-terminal" evidence="2">
    <location>
        <begin position="13"/>
        <end position="167"/>
    </location>
</feature>
<name>A0A5M8R3E9_9BACT</name>
<gene>
    <name evidence="3" type="ORF">FEM33_09010</name>
</gene>
<dbReference type="PANTHER" id="PTHR12526:SF630">
    <property type="entry name" value="GLYCOSYLTRANSFERASE"/>
    <property type="match status" value="1"/>
</dbReference>
<dbReference type="InterPro" id="IPR028098">
    <property type="entry name" value="Glyco_trans_4-like_N"/>
</dbReference>
<comment type="caution">
    <text evidence="3">The sequence shown here is derived from an EMBL/GenBank/DDBJ whole genome shotgun (WGS) entry which is preliminary data.</text>
</comment>